<dbReference type="RefSeq" id="WP_073391769.1">
    <property type="nucleotide sequence ID" value="NZ_FQVU01000005.1"/>
</dbReference>
<sequence>MNPSSQHLSDEAVAAFADGVLCGLARARATRHTAACTECAEAVRVQREAAAALRAAPAPELPTELLARLCGLPQVTPLEASAPPATVVMPDGTTMFATAGRALGTLAAPAAALVPSPERPRHRGGSLLTAATLAVVTAGTLAVGAVATTDDDPTTGGVGVNTVGYRGPAGAGVSHGPTLGVTDASRTGLLDPAGFGSERFGLAVFRAGGR</sequence>
<evidence type="ECO:0000313" key="2">
    <source>
        <dbReference type="Proteomes" id="UP000186132"/>
    </source>
</evidence>
<keyword evidence="2" id="KW-1185">Reference proteome</keyword>
<dbReference type="STRING" id="1206085.SAMN05443575_3584"/>
<proteinExistence type="predicted"/>
<name>A0A1M5RLC5_9ACTN</name>
<gene>
    <name evidence="1" type="ORF">SAMN05443575_3584</name>
</gene>
<dbReference type="Proteomes" id="UP000186132">
    <property type="component" value="Unassembled WGS sequence"/>
</dbReference>
<organism evidence="1 2">
    <name type="scientific">Jatrophihabitans endophyticus</name>
    <dbReference type="NCBI Taxonomy" id="1206085"/>
    <lineage>
        <taxon>Bacteria</taxon>
        <taxon>Bacillati</taxon>
        <taxon>Actinomycetota</taxon>
        <taxon>Actinomycetes</taxon>
        <taxon>Jatrophihabitantales</taxon>
        <taxon>Jatrophihabitantaceae</taxon>
        <taxon>Jatrophihabitans</taxon>
    </lineage>
</organism>
<evidence type="ECO:0000313" key="1">
    <source>
        <dbReference type="EMBL" id="SHH27124.1"/>
    </source>
</evidence>
<accession>A0A1M5RLC5</accession>
<evidence type="ECO:0008006" key="3">
    <source>
        <dbReference type="Google" id="ProtNLM"/>
    </source>
</evidence>
<dbReference type="EMBL" id="FQVU01000005">
    <property type="protein sequence ID" value="SHH27124.1"/>
    <property type="molecule type" value="Genomic_DNA"/>
</dbReference>
<dbReference type="AlphaFoldDB" id="A0A1M5RLC5"/>
<protein>
    <recommendedName>
        <fullName evidence="3">Zinc-finger</fullName>
    </recommendedName>
</protein>
<reference evidence="1 2" key="1">
    <citation type="submission" date="2016-11" db="EMBL/GenBank/DDBJ databases">
        <authorList>
            <person name="Jaros S."/>
            <person name="Januszkiewicz K."/>
            <person name="Wedrychowicz H."/>
        </authorList>
    </citation>
    <scope>NUCLEOTIDE SEQUENCE [LARGE SCALE GENOMIC DNA]</scope>
    <source>
        <strain evidence="1 2">DSM 45627</strain>
    </source>
</reference>